<evidence type="ECO:0000313" key="2">
    <source>
        <dbReference type="Proteomes" id="UP000676336"/>
    </source>
</evidence>
<accession>A0A8S3J681</accession>
<protein>
    <submittedName>
        <fullName evidence="1">Uncharacterized protein</fullName>
    </submittedName>
</protein>
<reference evidence="1" key="1">
    <citation type="submission" date="2021-02" db="EMBL/GenBank/DDBJ databases">
        <authorList>
            <person name="Nowell W R."/>
        </authorList>
    </citation>
    <scope>NUCLEOTIDE SEQUENCE</scope>
</reference>
<proteinExistence type="predicted"/>
<feature type="non-terminal residue" evidence="1">
    <location>
        <position position="1"/>
    </location>
</feature>
<feature type="non-terminal residue" evidence="1">
    <location>
        <position position="64"/>
    </location>
</feature>
<dbReference type="InterPro" id="IPR027417">
    <property type="entry name" value="P-loop_NTPase"/>
</dbReference>
<name>A0A8S3J681_9BILA</name>
<gene>
    <name evidence="1" type="ORF">SMN809_LOCUS78469</name>
</gene>
<dbReference type="Proteomes" id="UP000676336">
    <property type="component" value="Unassembled WGS sequence"/>
</dbReference>
<dbReference type="Pfam" id="PF08477">
    <property type="entry name" value="Roc"/>
    <property type="match status" value="1"/>
</dbReference>
<dbReference type="AlphaFoldDB" id="A0A8S3J681"/>
<dbReference type="SUPFAM" id="SSF52540">
    <property type="entry name" value="P-loop containing nucleoside triphosphate hydrolases"/>
    <property type="match status" value="1"/>
</dbReference>
<evidence type="ECO:0000313" key="1">
    <source>
        <dbReference type="EMBL" id="CAF5211381.1"/>
    </source>
</evidence>
<organism evidence="1 2">
    <name type="scientific">Rotaria magnacalcarata</name>
    <dbReference type="NCBI Taxonomy" id="392030"/>
    <lineage>
        <taxon>Eukaryota</taxon>
        <taxon>Metazoa</taxon>
        <taxon>Spiralia</taxon>
        <taxon>Gnathifera</taxon>
        <taxon>Rotifera</taxon>
        <taxon>Eurotatoria</taxon>
        <taxon>Bdelloidea</taxon>
        <taxon>Philodinida</taxon>
        <taxon>Philodinidae</taxon>
        <taxon>Rotaria</taxon>
    </lineage>
</organism>
<sequence>GQELGARQQPVGANSVFQHSELMNVAPNAVPDRMFKIAFIGDSGVGKTSFIQRFCTDNFKDTFA</sequence>
<dbReference type="Gene3D" id="3.40.50.300">
    <property type="entry name" value="P-loop containing nucleotide triphosphate hydrolases"/>
    <property type="match status" value="1"/>
</dbReference>
<comment type="caution">
    <text evidence="1">The sequence shown here is derived from an EMBL/GenBank/DDBJ whole genome shotgun (WGS) entry which is preliminary data.</text>
</comment>
<dbReference type="EMBL" id="CAJOBI010339908">
    <property type="protein sequence ID" value="CAF5211381.1"/>
    <property type="molecule type" value="Genomic_DNA"/>
</dbReference>